<dbReference type="Gene3D" id="3.90.280.10">
    <property type="entry name" value="PEBP-like"/>
    <property type="match status" value="2"/>
</dbReference>
<dbReference type="KEGG" id="smo:SELMODRAFT_416608"/>
<organism evidence="2">
    <name type="scientific">Selaginella moellendorffii</name>
    <name type="common">Spikemoss</name>
    <dbReference type="NCBI Taxonomy" id="88036"/>
    <lineage>
        <taxon>Eukaryota</taxon>
        <taxon>Viridiplantae</taxon>
        <taxon>Streptophyta</taxon>
        <taxon>Embryophyta</taxon>
        <taxon>Tracheophyta</taxon>
        <taxon>Lycopodiopsida</taxon>
        <taxon>Selaginellales</taxon>
        <taxon>Selaginellaceae</taxon>
        <taxon>Selaginella</taxon>
    </lineage>
</organism>
<reference evidence="1 2" key="1">
    <citation type="journal article" date="2011" name="Science">
        <title>The Selaginella genome identifies genetic changes associated with the evolution of vascular plants.</title>
        <authorList>
            <person name="Banks J.A."/>
            <person name="Nishiyama T."/>
            <person name="Hasebe M."/>
            <person name="Bowman J.L."/>
            <person name="Gribskov M."/>
            <person name="dePamphilis C."/>
            <person name="Albert V.A."/>
            <person name="Aono N."/>
            <person name="Aoyama T."/>
            <person name="Ambrose B.A."/>
            <person name="Ashton N.W."/>
            <person name="Axtell M.J."/>
            <person name="Barker E."/>
            <person name="Barker M.S."/>
            <person name="Bennetzen J.L."/>
            <person name="Bonawitz N.D."/>
            <person name="Chapple C."/>
            <person name="Cheng C."/>
            <person name="Correa L.G."/>
            <person name="Dacre M."/>
            <person name="DeBarry J."/>
            <person name="Dreyer I."/>
            <person name="Elias M."/>
            <person name="Engstrom E.M."/>
            <person name="Estelle M."/>
            <person name="Feng L."/>
            <person name="Finet C."/>
            <person name="Floyd S.K."/>
            <person name="Frommer W.B."/>
            <person name="Fujita T."/>
            <person name="Gramzow L."/>
            <person name="Gutensohn M."/>
            <person name="Harholt J."/>
            <person name="Hattori M."/>
            <person name="Heyl A."/>
            <person name="Hirai T."/>
            <person name="Hiwatashi Y."/>
            <person name="Ishikawa M."/>
            <person name="Iwata M."/>
            <person name="Karol K.G."/>
            <person name="Koehler B."/>
            <person name="Kolukisaoglu U."/>
            <person name="Kubo M."/>
            <person name="Kurata T."/>
            <person name="Lalonde S."/>
            <person name="Li K."/>
            <person name="Li Y."/>
            <person name="Litt A."/>
            <person name="Lyons E."/>
            <person name="Manning G."/>
            <person name="Maruyama T."/>
            <person name="Michael T.P."/>
            <person name="Mikami K."/>
            <person name="Miyazaki S."/>
            <person name="Morinaga S."/>
            <person name="Murata T."/>
            <person name="Mueller-Roeber B."/>
            <person name="Nelson D.R."/>
            <person name="Obara M."/>
            <person name="Oguri Y."/>
            <person name="Olmstead R.G."/>
            <person name="Onodera N."/>
            <person name="Petersen B.L."/>
            <person name="Pils B."/>
            <person name="Prigge M."/>
            <person name="Rensing S.A."/>
            <person name="Riano-Pachon D.M."/>
            <person name="Roberts A.W."/>
            <person name="Sato Y."/>
            <person name="Scheller H.V."/>
            <person name="Schulz B."/>
            <person name="Schulz C."/>
            <person name="Shakirov E.V."/>
            <person name="Shibagaki N."/>
            <person name="Shinohara N."/>
            <person name="Shippen D.E."/>
            <person name="Soerensen I."/>
            <person name="Sotooka R."/>
            <person name="Sugimoto N."/>
            <person name="Sugita M."/>
            <person name="Sumikawa N."/>
            <person name="Tanurdzic M."/>
            <person name="Theissen G."/>
            <person name="Ulvskov P."/>
            <person name="Wakazuki S."/>
            <person name="Weng J.K."/>
            <person name="Willats W.W."/>
            <person name="Wipf D."/>
            <person name="Wolf P.G."/>
            <person name="Yang L."/>
            <person name="Zimmer A.D."/>
            <person name="Zhu Q."/>
            <person name="Mitros T."/>
            <person name="Hellsten U."/>
            <person name="Loque D."/>
            <person name="Otillar R."/>
            <person name="Salamov A."/>
            <person name="Schmutz J."/>
            <person name="Shapiro H."/>
            <person name="Lindquist E."/>
            <person name="Lucas S."/>
            <person name="Rokhsar D."/>
            <person name="Grigoriev I.V."/>
        </authorList>
    </citation>
    <scope>NUCLEOTIDE SEQUENCE [LARGE SCALE GENOMIC DNA]</scope>
</reference>
<evidence type="ECO:0000313" key="2">
    <source>
        <dbReference type="Proteomes" id="UP000001514"/>
    </source>
</evidence>
<dbReference type="PANTHER" id="PTHR11362:SF82">
    <property type="entry name" value="PHOSPHATIDYLETHANOLAMINE-BINDING PROTEIN 4"/>
    <property type="match status" value="1"/>
</dbReference>
<dbReference type="SUPFAM" id="SSF49777">
    <property type="entry name" value="PEBP-like"/>
    <property type="match status" value="2"/>
</dbReference>
<dbReference type="InterPro" id="IPR036610">
    <property type="entry name" value="PEBP-like_sf"/>
</dbReference>
<dbReference type="Gramene" id="EFJ22216">
    <property type="protein sequence ID" value="EFJ22216"/>
    <property type="gene ID" value="SELMODRAFT_416608"/>
</dbReference>
<proteinExistence type="predicted"/>
<dbReference type="EMBL" id="GL377596">
    <property type="protein sequence ID" value="EFJ22216.1"/>
    <property type="molecule type" value="Genomic_DNA"/>
</dbReference>
<dbReference type="InParanoid" id="D8RZU9"/>
<accession>D8RZU9</accession>
<dbReference type="AlphaFoldDB" id="D8RZU9"/>
<protein>
    <submittedName>
        <fullName evidence="1">Uncharacterized protein</fullName>
    </submittedName>
</protein>
<dbReference type="Proteomes" id="UP000001514">
    <property type="component" value="Unassembled WGS sequence"/>
</dbReference>
<gene>
    <name evidence="1" type="ORF">SELMODRAFT_416608</name>
</gene>
<dbReference type="PANTHER" id="PTHR11362">
    <property type="entry name" value="PHOSPHATIDYLETHANOLAMINE-BINDING PROTEIN"/>
    <property type="match status" value="1"/>
</dbReference>
<sequence>MVTREEPSIVNFPSHFGHFCYNRRKTIGKSWVWACNASLLLPVELPLMDSKALQLLILSLVSIGHFPNWGTSQCDRAHLLKECVPCVASGTVLEHPDVNCCKAVNVLGHNCLCSLIVSSTGVLAKETMKRYVESCQVVLPEDYQCEGIIVGLLVQYGSTTVGNGNFVSLSSTDSAPTVDIEGFGKNGTTRLFSVVMADQKALVASNKVYPYINFWIANIPAGSTGAVKGSILEPYVSPSNTSKNIPYPNPFNARNHTYDFVLVPQRNPLEEQGHWVLVSIKHNIGFTFRMLLKYHDEEALLQFPRYGVPRLTLGALHSSLRMLKTKYTTRRALSTMLNTNLNQHELELYPFCEQMDMAFHLDLEDPGIAGAARLAGGTRSGDPAGATSFETLILWSQTIHRWKTWTVGRLSKRLRAHSKRSSGTLDLTNEIGQGVDPPFRGGAALDGCTVNTASIFAEEPIVELAPPILYPPIQEVQSYITLPIFSSRHIDIYICDPKGVCIPFLLHDGTIRKENLATNACTFGDSLRQVDRKEIRKARLLLSVELLLMDSKALQLLVLSLVSIVYFPNCGTSQCDRAHLLKECVPCVASGTVLEHPDVNCCKAVNVLGHNCLCSLIVSSTGVLAKETMKRYVESCQVVLPEEYQCEGIIVGLLVQYGSTTVGNGNFVSLSSTSSAPTVDIEGFGKNGTTRLFSVVMADQKALVASNKVYPYINFWIANIPAGSTGAVKDSILEPYVSPSNTSKNIPYPNPFNARNHTYDFVLVPQRNPLVKPMDSRLVNSLADIIQQYHCGSPLQTVSFTTSLH</sequence>
<name>D8RZU9_SELML</name>
<keyword evidence="2" id="KW-1185">Reference proteome</keyword>
<evidence type="ECO:0000313" key="1">
    <source>
        <dbReference type="EMBL" id="EFJ22216.1"/>
    </source>
</evidence>
<dbReference type="HOGENOM" id="CLU_350008_0_0_1"/>
<dbReference type="InterPro" id="IPR035810">
    <property type="entry name" value="PEBP_euk"/>
</dbReference>